<dbReference type="EMBL" id="BDGX01000009">
    <property type="protein sequence ID" value="GAV47747.1"/>
    <property type="molecule type" value="Genomic_DNA"/>
</dbReference>
<keyword evidence="3" id="KW-0813">Transport</keyword>
<evidence type="ECO:0000256" key="3">
    <source>
        <dbReference type="ARBA" id="ARBA00022448"/>
    </source>
</evidence>
<comment type="subcellular location">
    <subcellularLocation>
        <location evidence="1 12">Mitochondrion inner membrane</location>
        <topology evidence="1 12">Multi-pass membrane protein</topology>
    </subcellularLocation>
</comment>
<evidence type="ECO:0000256" key="8">
    <source>
        <dbReference type="ARBA" id="ARBA00023128"/>
    </source>
</evidence>
<accession>A0A1Q2ZWB0</accession>
<dbReference type="PANTHER" id="PTHR13337:SF2">
    <property type="entry name" value="SUCCINATE DEHYDROGENASE [UBIQUINONE] CYTOCHROME B SMALL SUBUNIT, MITOCHONDRIAL"/>
    <property type="match status" value="1"/>
</dbReference>
<protein>
    <recommendedName>
        <fullName evidence="12">Succinate dehydrogenase [ubiquinone] cytochrome b small subunit</fullName>
    </recommendedName>
</protein>
<keyword evidence="7 12" id="KW-1133">Transmembrane helix</keyword>
<proteinExistence type="inferred from homology"/>
<keyword evidence="11" id="KW-0408">Iron</keyword>
<dbReference type="Proteomes" id="UP000187013">
    <property type="component" value="Unassembled WGS sequence"/>
</dbReference>
<dbReference type="InterPro" id="IPR034804">
    <property type="entry name" value="SQR/QFR_C/D"/>
</dbReference>
<feature type="binding site" description="axial binding residue" evidence="11">
    <location>
        <position position="115"/>
    </location>
    <ligand>
        <name>heme b</name>
        <dbReference type="ChEBI" id="CHEBI:60344"/>
        <note>ligand shared with SDHC</note>
    </ligand>
    <ligandPart>
        <name>Fe</name>
        <dbReference type="ChEBI" id="CHEBI:18248"/>
    </ligandPart>
</feature>
<dbReference type="CDD" id="cd03496">
    <property type="entry name" value="SQR_TypeC_CybS"/>
    <property type="match status" value="1"/>
</dbReference>
<dbReference type="Gene3D" id="1.20.1300.10">
    <property type="entry name" value="Fumarate reductase/succinate dehydrogenase, transmembrane subunit"/>
    <property type="match status" value="1"/>
</dbReference>
<keyword evidence="6 12" id="KW-0809">Transit peptide</keyword>
<dbReference type="SUPFAM" id="SSF81343">
    <property type="entry name" value="Fumarate reductase respiratory complex transmembrane subunits"/>
    <property type="match status" value="1"/>
</dbReference>
<comment type="caution">
    <text evidence="12">Lacks conserved residue(s) required for the propagation of feature annotation.</text>
</comment>
<dbReference type="eggNOG" id="KOG4097">
    <property type="taxonomic scope" value="Eukaryota"/>
</dbReference>
<dbReference type="GO" id="GO:0008320">
    <property type="term" value="F:protein transmembrane transporter activity"/>
    <property type="evidence" value="ECO:0007669"/>
    <property type="project" value="TreeGrafter"/>
</dbReference>
<reference evidence="13 14" key="1">
    <citation type="submission" date="2016-08" db="EMBL/GenBank/DDBJ databases">
        <title>Draft genome sequence of allopolyploid Zygosaccharomyces rouxii.</title>
        <authorList>
            <person name="Watanabe J."/>
            <person name="Uehara K."/>
            <person name="Mogi Y."/>
            <person name="Tsukioka Y."/>
        </authorList>
    </citation>
    <scope>NUCLEOTIDE SEQUENCE [LARGE SCALE GENOMIC DNA]</scope>
    <source>
        <strain evidence="13 14">NBRC 110957</strain>
    </source>
</reference>
<dbReference type="FunFam" id="1.20.1300.10:FF:000007">
    <property type="entry name" value="Succinate dehydrogenase [ubiquinone] cytochrome b small subunit"/>
    <property type="match status" value="1"/>
</dbReference>
<dbReference type="OrthoDB" id="18577at2759"/>
<feature type="transmembrane region" description="Helical" evidence="12">
    <location>
        <begin position="139"/>
        <end position="156"/>
    </location>
</feature>
<evidence type="ECO:0000256" key="4">
    <source>
        <dbReference type="ARBA" id="ARBA00022692"/>
    </source>
</evidence>
<evidence type="ECO:0000256" key="5">
    <source>
        <dbReference type="ARBA" id="ARBA00022792"/>
    </source>
</evidence>
<dbReference type="Pfam" id="PF05328">
    <property type="entry name" value="CybS"/>
    <property type="match status" value="1"/>
</dbReference>
<feature type="binding site" evidence="10">
    <location>
        <position position="127"/>
    </location>
    <ligand>
        <name>a ubiquinone</name>
        <dbReference type="ChEBI" id="CHEBI:16389"/>
        <note>ligand shared with IP/SDHB</note>
    </ligand>
</feature>
<dbReference type="PANTHER" id="PTHR13337">
    <property type="entry name" value="SUCCINATE DEHYDROGENASE"/>
    <property type="match status" value="1"/>
</dbReference>
<name>A0A1Q2ZWB0_ZYGRO</name>
<evidence type="ECO:0000313" key="14">
    <source>
        <dbReference type="Proteomes" id="UP000187013"/>
    </source>
</evidence>
<evidence type="ECO:0000313" key="13">
    <source>
        <dbReference type="EMBL" id="GAV47747.1"/>
    </source>
</evidence>
<sequence>MVFLLRPGLKVIGGSSLRSGLLGCSRTNARCISLKPDFSKLKLNPPPPGGVEGTVNDAFKPPVQDPSEGSFHWDYERIAAVSLLPLVTVPLYIGITGGIVPPILDASLCSILLIHVQYGLTSCIIDYIPKRKFRIWHNLAMYLLYGGTAVGLYGVYQLETENNGIVDLIRRLWTGDDSNVYIFNR</sequence>
<comment type="caution">
    <text evidence="13">The sequence shown here is derived from an EMBL/GenBank/DDBJ whole genome shotgun (WGS) entry which is preliminary data.</text>
</comment>
<dbReference type="AlphaFoldDB" id="A0A1Q2ZWB0"/>
<evidence type="ECO:0000256" key="9">
    <source>
        <dbReference type="ARBA" id="ARBA00023136"/>
    </source>
</evidence>
<keyword evidence="11" id="KW-0479">Metal-binding</keyword>
<evidence type="ECO:0000256" key="2">
    <source>
        <dbReference type="ARBA" id="ARBA00007294"/>
    </source>
</evidence>
<dbReference type="GO" id="GO:0042721">
    <property type="term" value="C:TIM22 mitochondrial import inner membrane insertion complex"/>
    <property type="evidence" value="ECO:0007669"/>
    <property type="project" value="TreeGrafter"/>
</dbReference>
<evidence type="ECO:0000256" key="7">
    <source>
        <dbReference type="ARBA" id="ARBA00022989"/>
    </source>
</evidence>
<dbReference type="GO" id="GO:0046872">
    <property type="term" value="F:metal ion binding"/>
    <property type="evidence" value="ECO:0007669"/>
    <property type="project" value="UniProtKB-KW"/>
</dbReference>
<comment type="similarity">
    <text evidence="2 12">Belongs to the CybS family.</text>
</comment>
<keyword evidence="5 12" id="KW-0999">Mitochondrion inner membrane</keyword>
<keyword evidence="9 12" id="KW-0472">Membrane</keyword>
<keyword evidence="8 12" id="KW-0496">Mitochondrion</keyword>
<gene>
    <name evidence="13" type="ORF">ZYGR_0I00430</name>
</gene>
<evidence type="ECO:0000256" key="11">
    <source>
        <dbReference type="PIRSR" id="PIRSR607992-2"/>
    </source>
</evidence>
<keyword evidence="4 12" id="KW-0812">Transmembrane</keyword>
<evidence type="ECO:0000256" key="12">
    <source>
        <dbReference type="RuleBase" id="RU364031"/>
    </source>
</evidence>
<evidence type="ECO:0000256" key="1">
    <source>
        <dbReference type="ARBA" id="ARBA00004448"/>
    </source>
</evidence>
<evidence type="ECO:0000256" key="6">
    <source>
        <dbReference type="ARBA" id="ARBA00022946"/>
    </source>
</evidence>
<dbReference type="InterPro" id="IPR007992">
    <property type="entry name" value="CybS"/>
</dbReference>
<evidence type="ECO:0000256" key="10">
    <source>
        <dbReference type="PIRSR" id="PIRSR607992-1"/>
    </source>
</evidence>
<organism evidence="13 14">
    <name type="scientific">Zygosaccharomyces rouxii</name>
    <dbReference type="NCBI Taxonomy" id="4956"/>
    <lineage>
        <taxon>Eukaryota</taxon>
        <taxon>Fungi</taxon>
        <taxon>Dikarya</taxon>
        <taxon>Ascomycota</taxon>
        <taxon>Saccharomycotina</taxon>
        <taxon>Saccharomycetes</taxon>
        <taxon>Saccharomycetales</taxon>
        <taxon>Saccharomycetaceae</taxon>
        <taxon>Zygosaccharomyces</taxon>
    </lineage>
</organism>
<dbReference type="GO" id="GO:0045039">
    <property type="term" value="P:protein insertion into mitochondrial inner membrane"/>
    <property type="evidence" value="ECO:0007669"/>
    <property type="project" value="TreeGrafter"/>
</dbReference>